<dbReference type="FunFam" id="1.10.340.70:FF:000003">
    <property type="entry name" value="Protein CBG25708"/>
    <property type="match status" value="1"/>
</dbReference>
<dbReference type="FunFam" id="3.10.20.370:FF:000001">
    <property type="entry name" value="Retrovirus-related Pol polyprotein from transposon 17.6-like protein"/>
    <property type="match status" value="1"/>
</dbReference>
<evidence type="ECO:0008006" key="6">
    <source>
        <dbReference type="Google" id="ProtNLM"/>
    </source>
</evidence>
<feature type="domain" description="Integrase catalytic" evidence="3">
    <location>
        <begin position="966"/>
        <end position="1119"/>
    </location>
</feature>
<accession>A0A814MD28</accession>
<dbReference type="SUPFAM" id="SSF56672">
    <property type="entry name" value="DNA/RNA polymerases"/>
    <property type="match status" value="1"/>
</dbReference>
<dbReference type="OrthoDB" id="427924at2759"/>
<dbReference type="Gene3D" id="3.10.10.10">
    <property type="entry name" value="HIV Type 1 Reverse Transcriptase, subunit A, domain 1"/>
    <property type="match status" value="1"/>
</dbReference>
<dbReference type="InterPro" id="IPR001584">
    <property type="entry name" value="Integrase_cat-core"/>
</dbReference>
<dbReference type="InterPro" id="IPR041588">
    <property type="entry name" value="Integrase_H2C2"/>
</dbReference>
<dbReference type="InterPro" id="IPR012337">
    <property type="entry name" value="RNaseH-like_sf"/>
</dbReference>
<organism evidence="4 5">
    <name type="scientific">Brachionus calyciflorus</name>
    <dbReference type="NCBI Taxonomy" id="104777"/>
    <lineage>
        <taxon>Eukaryota</taxon>
        <taxon>Metazoa</taxon>
        <taxon>Spiralia</taxon>
        <taxon>Gnathifera</taxon>
        <taxon>Rotifera</taxon>
        <taxon>Eurotatoria</taxon>
        <taxon>Monogononta</taxon>
        <taxon>Pseudotrocha</taxon>
        <taxon>Ploima</taxon>
        <taxon>Brachionidae</taxon>
        <taxon>Brachionus</taxon>
    </lineage>
</organism>
<feature type="region of interest" description="Disordered" evidence="1">
    <location>
        <begin position="172"/>
        <end position="207"/>
    </location>
</feature>
<feature type="non-terminal residue" evidence="4">
    <location>
        <position position="1348"/>
    </location>
</feature>
<dbReference type="GO" id="GO:0015074">
    <property type="term" value="P:DNA integration"/>
    <property type="evidence" value="ECO:0007669"/>
    <property type="project" value="InterPro"/>
</dbReference>
<gene>
    <name evidence="4" type="ORF">OXX778_LOCUS20003</name>
</gene>
<dbReference type="Gene3D" id="1.10.340.70">
    <property type="match status" value="1"/>
</dbReference>
<dbReference type="InterPro" id="IPR041577">
    <property type="entry name" value="RT_RNaseH_2"/>
</dbReference>
<dbReference type="GO" id="GO:0003676">
    <property type="term" value="F:nucleic acid binding"/>
    <property type="evidence" value="ECO:0007669"/>
    <property type="project" value="InterPro"/>
</dbReference>
<feature type="domain" description="Reverse transcriptase" evidence="2">
    <location>
        <begin position="465"/>
        <end position="663"/>
    </location>
</feature>
<dbReference type="FunFam" id="3.30.70.270:FF:000063">
    <property type="entry name" value="Zinc knuckle domaincontaining protein"/>
    <property type="match status" value="1"/>
</dbReference>
<dbReference type="PROSITE" id="PS50994">
    <property type="entry name" value="INTEGRASE"/>
    <property type="match status" value="1"/>
</dbReference>
<dbReference type="PANTHER" id="PTHR37984:SF11">
    <property type="entry name" value="INTEGRASE CATALYTIC DOMAIN-CONTAINING PROTEIN"/>
    <property type="match status" value="1"/>
</dbReference>
<proteinExistence type="predicted"/>
<dbReference type="CDD" id="cd01647">
    <property type="entry name" value="RT_LTR"/>
    <property type="match status" value="1"/>
</dbReference>
<dbReference type="Pfam" id="PF00078">
    <property type="entry name" value="RVT_1"/>
    <property type="match status" value="1"/>
</dbReference>
<dbReference type="PROSITE" id="PS50878">
    <property type="entry name" value="RT_POL"/>
    <property type="match status" value="1"/>
</dbReference>
<dbReference type="Pfam" id="PF00665">
    <property type="entry name" value="rve"/>
    <property type="match status" value="1"/>
</dbReference>
<dbReference type="Proteomes" id="UP000663879">
    <property type="component" value="Unassembled WGS sequence"/>
</dbReference>
<dbReference type="InterPro" id="IPR000477">
    <property type="entry name" value="RT_dom"/>
</dbReference>
<evidence type="ECO:0000313" key="5">
    <source>
        <dbReference type="Proteomes" id="UP000663879"/>
    </source>
</evidence>
<sequence length="1348" mass="153779">MGIEDQFMQLFVVEEEGNRLALWDEWISRLERLMSIKSITDDKLKQNYLFFFWWFRSRKESFKSRYNPQVSKVHFRDMNQFEGEPFDDFVNRLKEKAKMCAFKDENEEIAFQIIHRSQSTALKRRALESEIELTLEEVIRIGKMEESVNAQINEFKKTTEKVDSVDKLEVNKLGKSSGSSSSRGSKESKFSGKATISSYNSKNKDKDTRINGKKCFKCGNGYPHEKICPAKGKMCHKCNGYDHFAKCCKKSGSDKRHVRRIEEESDSGSNSSFGKVWRIKLKSKIMAIKDWLMPLVTLWLGGVSLGFGVDTGTYVNIIDESSFKKLKNRPKLYKSNSKLYAYGQEDCIGTLGQFKTRIKYNNQYKSVEFVVTRGNFGNLLSYKTCVELGIMAKINTVNGAVKDSVKEKFIRKYPQLFSGKVGILKNHQVNLHIDESIKPIQQKLRPVPFHLRPLVEAEIVKMLEQDIIEPVKGPTPWVSPIVPVPKPDRPNEVRICTDAREMNKAILRTSHSFPTVEDLAVKLNGAKFISKFDLKSGYMQLLLAEKSRYITAFCTHMGIFQYKRLNFGINAASEIFQRVIEQVLSGLDGTMNFSDDIIVFGTTKAEHDARLEAVLKRLNESGLTVNEPKYQGISIDSSKCDALLKAKAPATIGEIRSLLGLANYCSRFIPDYASVVEPLRRLTKKGTKWSWGPEHDKALERMKKSLCTSALSYFDPSLRTEITVDASPVGVAAVLSQYDPKHPSEKRIVMYASRSLTKVEQKYSQVEREALALVWACEKFHLYIYAKDFDIITDNKAVELIFAGAFNIADYMSRNPVGVADNGCEKYTESYVNLVSNMSIPSAISRKELVQATKEDTELKEVIKMIEGKRYDKVDAYERIKMELSLSKDGLVLRGNRVVIPKLFQKRVIKIAHSGHLGIVKTKQLLRTHVWFPTIDSQIENLVKTCHKCQINTDLTKFEPSCPTEMPDRPWILVSMDFYGPLKCGKYLLVLVCEYSRYPIVKVISGTSAFTVIPVLNEIFSEFGIPCVLKSDNGPPFNSYDFKLFAKEQGFKHKRITPLWPRSNGMCERFMRNLGKVMRNSSYSQIEWEAELIEFLRNYRDTPHSSTGVAPNKLLFQSKSKTSKLPNFSDNLNVKEQLHLKAREQDSKAKAKMKAYNDRKLKAQTNNFKIGDLVLLKWKRTRKSDSLFDPKPFKIAKIDGSMITLERNGSLVVRNSSFIKRYIQKEVEKSRSKILKDILFDDGDFSNSFKTEHSVMDQEATSEDQSSTVGSDDFETGKEDCSKSVEGGVVVGQSLTDEDGEKSNLQEFVEQVEDSKYVKPKRSIKQPSWYGNPVQCGTRAYNKKTKKK</sequence>
<evidence type="ECO:0000256" key="1">
    <source>
        <dbReference type="SAM" id="MobiDB-lite"/>
    </source>
</evidence>
<keyword evidence="5" id="KW-1185">Reference proteome</keyword>
<dbReference type="FunFam" id="3.30.420.10:FF:000063">
    <property type="entry name" value="Retrovirus-related Pol polyprotein from transposon 297-like Protein"/>
    <property type="match status" value="1"/>
</dbReference>
<reference evidence="4" key="1">
    <citation type="submission" date="2021-02" db="EMBL/GenBank/DDBJ databases">
        <authorList>
            <person name="Nowell W R."/>
        </authorList>
    </citation>
    <scope>NUCLEOTIDE SEQUENCE</scope>
    <source>
        <strain evidence="4">Ploen Becks lab</strain>
    </source>
</reference>
<dbReference type="Gene3D" id="3.30.70.270">
    <property type="match status" value="2"/>
</dbReference>
<feature type="region of interest" description="Disordered" evidence="1">
    <location>
        <begin position="1319"/>
        <end position="1348"/>
    </location>
</feature>
<dbReference type="InterPro" id="IPR036397">
    <property type="entry name" value="RNaseH_sf"/>
</dbReference>
<dbReference type="PANTHER" id="PTHR37984">
    <property type="entry name" value="PROTEIN CBG26694"/>
    <property type="match status" value="1"/>
</dbReference>
<comment type="caution">
    <text evidence="4">The sequence shown here is derived from an EMBL/GenBank/DDBJ whole genome shotgun (WGS) entry which is preliminary data.</text>
</comment>
<dbReference type="InterPro" id="IPR043128">
    <property type="entry name" value="Rev_trsase/Diguanyl_cyclase"/>
</dbReference>
<protein>
    <recommendedName>
        <fullName evidence="6">Endonuclease</fullName>
    </recommendedName>
</protein>
<dbReference type="InterPro" id="IPR043502">
    <property type="entry name" value="DNA/RNA_pol_sf"/>
</dbReference>
<evidence type="ECO:0000259" key="2">
    <source>
        <dbReference type="PROSITE" id="PS50878"/>
    </source>
</evidence>
<feature type="compositionally biased region" description="Low complexity" evidence="1">
    <location>
        <begin position="174"/>
        <end position="183"/>
    </location>
</feature>
<dbReference type="CDD" id="cd09274">
    <property type="entry name" value="RNase_HI_RT_Ty3"/>
    <property type="match status" value="1"/>
</dbReference>
<dbReference type="Pfam" id="PF17919">
    <property type="entry name" value="RT_RNaseH_2"/>
    <property type="match status" value="1"/>
</dbReference>
<dbReference type="InterPro" id="IPR050951">
    <property type="entry name" value="Retrovirus_Pol_polyprotein"/>
</dbReference>
<dbReference type="EMBL" id="CAJNOC010006391">
    <property type="protein sequence ID" value="CAF1076837.1"/>
    <property type="molecule type" value="Genomic_DNA"/>
</dbReference>
<name>A0A814MD28_9BILA</name>
<dbReference type="Pfam" id="PF17921">
    <property type="entry name" value="Integrase_H2C2"/>
    <property type="match status" value="1"/>
</dbReference>
<evidence type="ECO:0000259" key="3">
    <source>
        <dbReference type="PROSITE" id="PS50994"/>
    </source>
</evidence>
<evidence type="ECO:0000313" key="4">
    <source>
        <dbReference type="EMBL" id="CAF1076837.1"/>
    </source>
</evidence>
<dbReference type="Gene3D" id="3.30.420.10">
    <property type="entry name" value="Ribonuclease H-like superfamily/Ribonuclease H"/>
    <property type="match status" value="1"/>
</dbReference>
<feature type="region of interest" description="Disordered" evidence="1">
    <location>
        <begin position="1252"/>
        <end position="1304"/>
    </location>
</feature>
<dbReference type="SUPFAM" id="SSF53098">
    <property type="entry name" value="Ribonuclease H-like"/>
    <property type="match status" value="1"/>
</dbReference>